<organism evidence="19 20">
    <name type="scientific">Rotaria socialis</name>
    <dbReference type="NCBI Taxonomy" id="392032"/>
    <lineage>
        <taxon>Eukaryota</taxon>
        <taxon>Metazoa</taxon>
        <taxon>Spiralia</taxon>
        <taxon>Gnathifera</taxon>
        <taxon>Rotifera</taxon>
        <taxon>Eurotatoria</taxon>
        <taxon>Bdelloidea</taxon>
        <taxon>Philodinida</taxon>
        <taxon>Philodinidae</taxon>
        <taxon>Rotaria</taxon>
    </lineage>
</organism>
<evidence type="ECO:0000256" key="3">
    <source>
        <dbReference type="ARBA" id="ARBA00009300"/>
    </source>
</evidence>
<evidence type="ECO:0000256" key="2">
    <source>
        <dbReference type="ARBA" id="ARBA00004127"/>
    </source>
</evidence>
<comment type="caution">
    <text evidence="19">The sequence shown here is derived from an EMBL/GenBank/DDBJ whole genome shotgun (WGS) entry which is preliminary data.</text>
</comment>
<evidence type="ECO:0000256" key="5">
    <source>
        <dbReference type="ARBA" id="ARBA00022989"/>
    </source>
</evidence>
<evidence type="ECO:0000256" key="11">
    <source>
        <dbReference type="ARBA" id="ARBA00048701"/>
    </source>
</evidence>
<comment type="catalytic activity">
    <reaction evidence="12">
        <text>9-(9Z-octadecenoyloxy)-octadecanoate + H2O = 9-hydroxy-octadecanoate + (9Z)-octadecenoate + H(+)</text>
        <dbReference type="Rhea" id="RHEA:52048"/>
        <dbReference type="ChEBI" id="CHEBI:15377"/>
        <dbReference type="ChEBI" id="CHEBI:15378"/>
        <dbReference type="ChEBI" id="CHEBI:30823"/>
        <dbReference type="ChEBI" id="CHEBI:136282"/>
        <dbReference type="ChEBI" id="CHEBI:136286"/>
    </reaction>
    <physiologicalReaction direction="left-to-right" evidence="12">
        <dbReference type="Rhea" id="RHEA:52049"/>
    </physiologicalReaction>
</comment>
<evidence type="ECO:0000256" key="4">
    <source>
        <dbReference type="ARBA" id="ARBA00022692"/>
    </source>
</evidence>
<evidence type="ECO:0000256" key="6">
    <source>
        <dbReference type="ARBA" id="ARBA00023136"/>
    </source>
</evidence>
<feature type="chain" id="PRO_5032430815" evidence="18">
    <location>
        <begin position="20"/>
        <end position="166"/>
    </location>
</feature>
<dbReference type="GO" id="GO:0012505">
    <property type="term" value="C:endomembrane system"/>
    <property type="evidence" value="ECO:0007669"/>
    <property type="project" value="UniProtKB-SubCell"/>
</dbReference>
<comment type="subcellular location">
    <subcellularLocation>
        <location evidence="2">Endomembrane system</location>
        <topology evidence="2">Multi-pass membrane protein</topology>
    </subcellularLocation>
</comment>
<keyword evidence="4 17" id="KW-0812">Transmembrane</keyword>
<evidence type="ECO:0000256" key="9">
    <source>
        <dbReference type="ARBA" id="ARBA00047863"/>
    </source>
</evidence>
<evidence type="ECO:0000313" key="20">
    <source>
        <dbReference type="Proteomes" id="UP000663873"/>
    </source>
</evidence>
<keyword evidence="18" id="KW-0732">Signal</keyword>
<proteinExistence type="inferred from homology"/>
<evidence type="ECO:0000256" key="8">
    <source>
        <dbReference type="ARBA" id="ARBA00047427"/>
    </source>
</evidence>
<evidence type="ECO:0000256" key="10">
    <source>
        <dbReference type="ARBA" id="ARBA00048680"/>
    </source>
</evidence>
<evidence type="ECO:0000256" key="18">
    <source>
        <dbReference type="SAM" id="SignalP"/>
    </source>
</evidence>
<evidence type="ECO:0000313" key="19">
    <source>
        <dbReference type="EMBL" id="CAF4633657.1"/>
    </source>
</evidence>
<comment type="catalytic activity">
    <reaction evidence="13">
        <text>9-octadecanoyloxy-octadecanoate + H2O = 9-hydroxy-octadecanoate + octadecanoate + H(+)</text>
        <dbReference type="Rhea" id="RHEA:52096"/>
        <dbReference type="ChEBI" id="CHEBI:15377"/>
        <dbReference type="ChEBI" id="CHEBI:15378"/>
        <dbReference type="ChEBI" id="CHEBI:25629"/>
        <dbReference type="ChEBI" id="CHEBI:136286"/>
        <dbReference type="ChEBI" id="CHEBI:136373"/>
    </reaction>
    <physiologicalReaction direction="left-to-right" evidence="13">
        <dbReference type="Rhea" id="RHEA:52097"/>
    </physiologicalReaction>
</comment>
<accession>A0A821ECP2</accession>
<evidence type="ECO:0000256" key="12">
    <source>
        <dbReference type="ARBA" id="ARBA00048800"/>
    </source>
</evidence>
<evidence type="ECO:0000256" key="14">
    <source>
        <dbReference type="ARBA" id="ARBA00049296"/>
    </source>
</evidence>
<reference evidence="19" key="1">
    <citation type="submission" date="2021-02" db="EMBL/GenBank/DDBJ databases">
        <authorList>
            <person name="Nowell W R."/>
        </authorList>
    </citation>
    <scope>NUCLEOTIDE SEQUENCE</scope>
</reference>
<keyword evidence="20" id="KW-1185">Reference proteome</keyword>
<feature type="transmembrane region" description="Helical" evidence="17">
    <location>
        <begin position="47"/>
        <end position="66"/>
    </location>
</feature>
<evidence type="ECO:0000256" key="13">
    <source>
        <dbReference type="ARBA" id="ARBA00049221"/>
    </source>
</evidence>
<comment type="catalytic activity">
    <reaction evidence="11">
        <text>12-(9Z-octadecenoyloxy)-octadecanoate + H2O = 12-hydroxyoctadecanoate + (9Z)-octadecenoate + H(+)</text>
        <dbReference type="Rhea" id="RHEA:52060"/>
        <dbReference type="ChEBI" id="CHEBI:15377"/>
        <dbReference type="ChEBI" id="CHEBI:15378"/>
        <dbReference type="ChEBI" id="CHEBI:30823"/>
        <dbReference type="ChEBI" id="CHEBI:84201"/>
        <dbReference type="ChEBI" id="CHEBI:136302"/>
    </reaction>
    <physiologicalReaction direction="left-to-right" evidence="11">
        <dbReference type="Rhea" id="RHEA:52061"/>
    </physiologicalReaction>
</comment>
<dbReference type="PANTHER" id="PTHR10989:SF16">
    <property type="entry name" value="AT02829P-RELATED"/>
    <property type="match status" value="1"/>
</dbReference>
<sequence length="166" mass="18701">MIRQIIGLILSILAAVVMTLTCSFDTEELIDGDLAKSTGGKYKFLTILNLHLQAIYYYMCIVNFFFGSDTLTPEKCSLLQKIRDCIFAGLAFPVGMFVCITFWSLYHFDRELIFPEELDHLLPPIINHAMTPFVESQRISSVSVVTLRMTSAHNCKATEAAVAAWH</sequence>
<dbReference type="PANTHER" id="PTHR10989">
    <property type="entry name" value="ANDROGEN-INDUCED PROTEIN 1-RELATED"/>
    <property type="match status" value="1"/>
</dbReference>
<evidence type="ECO:0000256" key="16">
    <source>
        <dbReference type="ARBA" id="ARBA00049428"/>
    </source>
</evidence>
<comment type="catalytic activity">
    <reaction evidence="14">
        <text>13-(9Z-octadecenoyloxy)-octadecanoate + H2O = 13-hydroxy-octadecanoate + (9Z)-octadecenoate + H(+)</text>
        <dbReference type="Rhea" id="RHEA:52064"/>
        <dbReference type="ChEBI" id="CHEBI:15377"/>
        <dbReference type="ChEBI" id="CHEBI:15378"/>
        <dbReference type="ChEBI" id="CHEBI:30823"/>
        <dbReference type="ChEBI" id="CHEBI:136303"/>
        <dbReference type="ChEBI" id="CHEBI:136304"/>
    </reaction>
    <physiologicalReaction direction="left-to-right" evidence="14">
        <dbReference type="Rhea" id="RHEA:52065"/>
    </physiologicalReaction>
</comment>
<protein>
    <submittedName>
        <fullName evidence="19">Uncharacterized protein</fullName>
    </submittedName>
</protein>
<comment type="similarity">
    <text evidence="3">Belongs to the AIG1 family.</text>
</comment>
<feature type="transmembrane region" description="Helical" evidence="17">
    <location>
        <begin position="86"/>
        <end position="106"/>
    </location>
</feature>
<comment type="catalytic activity">
    <reaction evidence="8">
        <text>13-octadecanoyloxy-octadecanoate + H2O = 13-hydroxy-octadecanoate + octadecanoate + H(+)</text>
        <dbReference type="Rhea" id="RHEA:52084"/>
        <dbReference type="ChEBI" id="CHEBI:15377"/>
        <dbReference type="ChEBI" id="CHEBI:15378"/>
        <dbReference type="ChEBI" id="CHEBI:25629"/>
        <dbReference type="ChEBI" id="CHEBI:136304"/>
        <dbReference type="ChEBI" id="CHEBI:136335"/>
    </reaction>
    <physiologicalReaction direction="left-to-right" evidence="8">
        <dbReference type="Rhea" id="RHEA:52085"/>
    </physiologicalReaction>
</comment>
<evidence type="ECO:0000256" key="17">
    <source>
        <dbReference type="SAM" id="Phobius"/>
    </source>
</evidence>
<evidence type="ECO:0000256" key="7">
    <source>
        <dbReference type="ARBA" id="ARBA00047368"/>
    </source>
</evidence>
<comment type="catalytic activity">
    <reaction evidence="7">
        <text>12-hexadecanoyloxy-octadecanoate + H2O = 12-hydroxyoctadecanoate + hexadecanoate + H(+)</text>
        <dbReference type="Rhea" id="RHEA:52056"/>
        <dbReference type="ChEBI" id="CHEBI:7896"/>
        <dbReference type="ChEBI" id="CHEBI:15377"/>
        <dbReference type="ChEBI" id="CHEBI:15378"/>
        <dbReference type="ChEBI" id="CHEBI:83677"/>
        <dbReference type="ChEBI" id="CHEBI:84201"/>
    </reaction>
    <physiologicalReaction direction="left-to-right" evidence="7">
        <dbReference type="Rhea" id="RHEA:52057"/>
    </physiologicalReaction>
</comment>
<dbReference type="InterPro" id="IPR006838">
    <property type="entry name" value="ADTRP_AIG1"/>
</dbReference>
<dbReference type="GO" id="GO:0016020">
    <property type="term" value="C:membrane"/>
    <property type="evidence" value="ECO:0007669"/>
    <property type="project" value="InterPro"/>
</dbReference>
<feature type="signal peptide" evidence="18">
    <location>
        <begin position="1"/>
        <end position="19"/>
    </location>
</feature>
<dbReference type="Pfam" id="PF04750">
    <property type="entry name" value="Far-17a_AIG1"/>
    <property type="match status" value="1"/>
</dbReference>
<comment type="catalytic activity">
    <reaction evidence="9">
        <text>9-hexadecanoyloxy-octadecanoate + H2O = 9-hydroxy-octadecanoate + hexadecanoate + H(+)</text>
        <dbReference type="Rhea" id="RHEA:52052"/>
        <dbReference type="ChEBI" id="CHEBI:7896"/>
        <dbReference type="ChEBI" id="CHEBI:15377"/>
        <dbReference type="ChEBI" id="CHEBI:15378"/>
        <dbReference type="ChEBI" id="CHEBI:83670"/>
        <dbReference type="ChEBI" id="CHEBI:136286"/>
    </reaction>
    <physiologicalReaction direction="left-to-right" evidence="9">
        <dbReference type="Rhea" id="RHEA:52053"/>
    </physiologicalReaction>
</comment>
<dbReference type="AlphaFoldDB" id="A0A821ECP2"/>
<gene>
    <name evidence="19" type="ORF">UJA718_LOCUS32720</name>
</gene>
<dbReference type="Proteomes" id="UP000663873">
    <property type="component" value="Unassembled WGS sequence"/>
</dbReference>
<comment type="catalytic activity">
    <reaction evidence="1">
        <text>9-(9Z-hexadecenoyloxy)-octadecanoate + H2O = (9Z)-hexadecenoate + 9-hydroxy-octadecanoate + H(+)</text>
        <dbReference type="Rhea" id="RHEA:52068"/>
        <dbReference type="ChEBI" id="CHEBI:15377"/>
        <dbReference type="ChEBI" id="CHEBI:15378"/>
        <dbReference type="ChEBI" id="CHEBI:32372"/>
        <dbReference type="ChEBI" id="CHEBI:136286"/>
        <dbReference type="ChEBI" id="CHEBI:136309"/>
    </reaction>
    <physiologicalReaction direction="left-to-right" evidence="1">
        <dbReference type="Rhea" id="RHEA:52069"/>
    </physiologicalReaction>
</comment>
<comment type="catalytic activity">
    <reaction evidence="16">
        <text>12-(9Z-hexadecenoyloxy)-octadecanoate + H2O = 12-hydroxyoctadecanoate + (9Z)-hexadecenoate + H(+)</text>
        <dbReference type="Rhea" id="RHEA:52072"/>
        <dbReference type="ChEBI" id="CHEBI:15377"/>
        <dbReference type="ChEBI" id="CHEBI:15378"/>
        <dbReference type="ChEBI" id="CHEBI:32372"/>
        <dbReference type="ChEBI" id="CHEBI:84201"/>
        <dbReference type="ChEBI" id="CHEBI:136312"/>
    </reaction>
    <physiologicalReaction direction="left-to-right" evidence="16">
        <dbReference type="Rhea" id="RHEA:52073"/>
    </physiologicalReaction>
</comment>
<evidence type="ECO:0000256" key="15">
    <source>
        <dbReference type="ARBA" id="ARBA00049322"/>
    </source>
</evidence>
<name>A0A821ECP2_9BILA</name>
<evidence type="ECO:0000256" key="1">
    <source>
        <dbReference type="ARBA" id="ARBA00000923"/>
    </source>
</evidence>
<comment type="catalytic activity">
    <reaction evidence="10">
        <text>12-octadecanoyloxy-octadecanoate + H2O = 12-hydroxyoctadecanoate + octadecanoate + H(+)</text>
        <dbReference type="Rhea" id="RHEA:52080"/>
        <dbReference type="ChEBI" id="CHEBI:15377"/>
        <dbReference type="ChEBI" id="CHEBI:15378"/>
        <dbReference type="ChEBI" id="CHEBI:25629"/>
        <dbReference type="ChEBI" id="CHEBI:84201"/>
        <dbReference type="ChEBI" id="CHEBI:136330"/>
    </reaction>
    <physiologicalReaction direction="left-to-right" evidence="10">
        <dbReference type="Rhea" id="RHEA:52081"/>
    </physiologicalReaction>
</comment>
<comment type="catalytic activity">
    <reaction evidence="15">
        <text>13-(9Z-hexadecenoyloxy)-octadecanoate + H2O = 13-hydroxy-octadecanoate + (9Z)-hexadecenoate + H(+)</text>
        <dbReference type="Rhea" id="RHEA:52076"/>
        <dbReference type="ChEBI" id="CHEBI:15377"/>
        <dbReference type="ChEBI" id="CHEBI:15378"/>
        <dbReference type="ChEBI" id="CHEBI:32372"/>
        <dbReference type="ChEBI" id="CHEBI:136304"/>
        <dbReference type="ChEBI" id="CHEBI:136315"/>
    </reaction>
    <physiologicalReaction direction="left-to-right" evidence="15">
        <dbReference type="Rhea" id="RHEA:52077"/>
    </physiologicalReaction>
</comment>
<keyword evidence="5 17" id="KW-1133">Transmembrane helix</keyword>
<keyword evidence="6 17" id="KW-0472">Membrane</keyword>
<dbReference type="EMBL" id="CAJOBP010028305">
    <property type="protein sequence ID" value="CAF4633657.1"/>
    <property type="molecule type" value="Genomic_DNA"/>
</dbReference>